<dbReference type="STRING" id="53468.A0A0R3UFA3"/>
<comment type="similarity">
    <text evidence="2">Belongs to the Asterix family.</text>
</comment>
<dbReference type="GO" id="GO:0005789">
    <property type="term" value="C:endoplasmic reticulum membrane"/>
    <property type="evidence" value="ECO:0007669"/>
    <property type="project" value="InterPro"/>
</dbReference>
<evidence type="ECO:0000313" key="6">
    <source>
        <dbReference type="EMBL" id="VDD79764.1"/>
    </source>
</evidence>
<dbReference type="GO" id="GO:0045048">
    <property type="term" value="P:protein insertion into ER membrane"/>
    <property type="evidence" value="ECO:0007669"/>
    <property type="project" value="InterPro"/>
</dbReference>
<dbReference type="GO" id="GO:0044183">
    <property type="term" value="F:protein folding chaperone"/>
    <property type="evidence" value="ECO:0007669"/>
    <property type="project" value="InterPro"/>
</dbReference>
<dbReference type="AlphaFoldDB" id="A0A0R3UFA3"/>
<evidence type="ECO:0000256" key="4">
    <source>
        <dbReference type="ARBA" id="ARBA00022989"/>
    </source>
</evidence>
<dbReference type="WBParaSite" id="MCOS_0000576601-mRNA-1">
    <property type="protein sequence ID" value="MCOS_0000576601-mRNA-1"/>
    <property type="gene ID" value="MCOS_0000576601"/>
</dbReference>
<protein>
    <submittedName>
        <fullName evidence="8">Protein Asterix</fullName>
    </submittedName>
</protein>
<dbReference type="PANTHER" id="PTHR13193:SF0">
    <property type="entry name" value="PAT COMPLEX SUBUNIT ASTERIX"/>
    <property type="match status" value="1"/>
</dbReference>
<name>A0A0R3UFA3_MESCO</name>
<evidence type="ECO:0000256" key="5">
    <source>
        <dbReference type="ARBA" id="ARBA00023136"/>
    </source>
</evidence>
<keyword evidence="3" id="KW-0812">Transmembrane</keyword>
<evidence type="ECO:0000256" key="3">
    <source>
        <dbReference type="ARBA" id="ARBA00022692"/>
    </source>
</evidence>
<organism evidence="8">
    <name type="scientific">Mesocestoides corti</name>
    <name type="common">Flatworm</name>
    <dbReference type="NCBI Taxonomy" id="53468"/>
    <lineage>
        <taxon>Eukaryota</taxon>
        <taxon>Metazoa</taxon>
        <taxon>Spiralia</taxon>
        <taxon>Lophotrochozoa</taxon>
        <taxon>Platyhelminthes</taxon>
        <taxon>Cestoda</taxon>
        <taxon>Eucestoda</taxon>
        <taxon>Cyclophyllidea</taxon>
        <taxon>Mesocestoididae</taxon>
        <taxon>Mesocestoides</taxon>
    </lineage>
</organism>
<dbReference type="Proteomes" id="UP000267029">
    <property type="component" value="Unassembled WGS sequence"/>
</dbReference>
<reference evidence="8" key="1">
    <citation type="submission" date="2017-02" db="UniProtKB">
        <authorList>
            <consortium name="WormBaseParasite"/>
        </authorList>
    </citation>
    <scope>IDENTIFICATION</scope>
</reference>
<proteinExistence type="inferred from homology"/>
<evidence type="ECO:0000313" key="7">
    <source>
        <dbReference type="Proteomes" id="UP000267029"/>
    </source>
</evidence>
<evidence type="ECO:0000256" key="2">
    <source>
        <dbReference type="ARBA" id="ARBA00009066"/>
    </source>
</evidence>
<dbReference type="OrthoDB" id="284718at2759"/>
<evidence type="ECO:0000256" key="1">
    <source>
        <dbReference type="ARBA" id="ARBA00004370"/>
    </source>
</evidence>
<dbReference type="EMBL" id="UXSR01005212">
    <property type="protein sequence ID" value="VDD79764.1"/>
    <property type="molecule type" value="Genomic_DNA"/>
</dbReference>
<evidence type="ECO:0000313" key="8">
    <source>
        <dbReference type="WBParaSite" id="MCOS_0000576601-mRNA-1"/>
    </source>
</evidence>
<sequence>MQYIDGDPRRPNKIHRLSSTISRSNGDQMVEIMNFLGMVLSIVGMMWESKWCAWIAVFCVVGTFANTKASEEIKQLVSMSLLSISVLVVCYVHNPTPLTLQI</sequence>
<keyword evidence="5" id="KW-0472">Membrane</keyword>
<dbReference type="Pfam" id="PF03669">
    <property type="entry name" value="ASTER"/>
    <property type="match status" value="1"/>
</dbReference>
<keyword evidence="7" id="KW-1185">Reference proteome</keyword>
<dbReference type="InterPro" id="IPR005351">
    <property type="entry name" value="ASTER"/>
</dbReference>
<keyword evidence="4" id="KW-1133">Transmembrane helix</keyword>
<accession>A0A0R3UFA3</accession>
<gene>
    <name evidence="6" type="ORF">MCOS_LOCUS5767</name>
</gene>
<dbReference type="PANTHER" id="PTHR13193">
    <property type="entry name" value="CGI-140"/>
    <property type="match status" value="1"/>
</dbReference>
<reference evidence="6 7" key="2">
    <citation type="submission" date="2018-10" db="EMBL/GenBank/DDBJ databases">
        <authorList>
            <consortium name="Pathogen Informatics"/>
        </authorList>
    </citation>
    <scope>NUCLEOTIDE SEQUENCE [LARGE SCALE GENOMIC DNA]</scope>
</reference>
<comment type="subcellular location">
    <subcellularLocation>
        <location evidence="1">Membrane</location>
    </subcellularLocation>
</comment>